<dbReference type="SUPFAM" id="SSF48726">
    <property type="entry name" value="Immunoglobulin"/>
    <property type="match status" value="4"/>
</dbReference>
<dbReference type="Gene3D" id="2.60.40.10">
    <property type="entry name" value="Immunoglobulins"/>
    <property type="match status" value="9"/>
</dbReference>
<comment type="subcellular location">
    <subcellularLocation>
        <location evidence="1">Cell membrane</location>
    </subcellularLocation>
    <subcellularLocation>
        <location evidence="2">Membrane</location>
        <topology evidence="2">Single-pass type I membrane protein</topology>
    </subcellularLocation>
</comment>
<gene>
    <name evidence="17" type="primary">L1CAM</name>
</gene>
<dbReference type="GO" id="GO:0005886">
    <property type="term" value="C:plasma membrane"/>
    <property type="evidence" value="ECO:0007669"/>
    <property type="project" value="UniProtKB-SubCell"/>
</dbReference>
<dbReference type="EMBL" id="AFYH01101176">
    <property type="status" value="NOT_ANNOTATED_CDS"/>
    <property type="molecule type" value="Genomic_DNA"/>
</dbReference>
<keyword evidence="12" id="KW-0393">Immunoglobulin domain</keyword>
<evidence type="ECO:0000256" key="8">
    <source>
        <dbReference type="ARBA" id="ARBA00022989"/>
    </source>
</evidence>
<dbReference type="HOGENOM" id="CLU_005756_1_1_1"/>
<dbReference type="Pfam" id="PF07679">
    <property type="entry name" value="I-set"/>
    <property type="match status" value="1"/>
</dbReference>
<dbReference type="InterPro" id="IPR036179">
    <property type="entry name" value="Ig-like_dom_sf"/>
</dbReference>
<evidence type="ECO:0000256" key="2">
    <source>
        <dbReference type="ARBA" id="ARBA00004479"/>
    </source>
</evidence>
<keyword evidence="6" id="KW-0677">Repeat</keyword>
<reference evidence="18" key="1">
    <citation type="submission" date="2011-08" db="EMBL/GenBank/DDBJ databases">
        <title>The draft genome of Latimeria chalumnae.</title>
        <authorList>
            <person name="Di Palma F."/>
            <person name="Alfoldi J."/>
            <person name="Johnson J."/>
            <person name="Berlin A."/>
            <person name="Gnerre S."/>
            <person name="Jaffe D."/>
            <person name="MacCallum I."/>
            <person name="Young S."/>
            <person name="Walker B.J."/>
            <person name="Lander E."/>
            <person name="Lindblad-Toh K."/>
        </authorList>
    </citation>
    <scope>NUCLEOTIDE SEQUENCE [LARGE SCALE GENOMIC DNA]</scope>
    <source>
        <strain evidence="18">Wild caught</strain>
    </source>
</reference>
<evidence type="ECO:0000256" key="3">
    <source>
        <dbReference type="ARBA" id="ARBA00008588"/>
    </source>
</evidence>
<keyword evidence="10" id="KW-1015">Disulfide bond</keyword>
<feature type="domain" description="Fibronectin type-III" evidence="16">
    <location>
        <begin position="625"/>
        <end position="719"/>
    </location>
</feature>
<dbReference type="InterPro" id="IPR003961">
    <property type="entry name" value="FN3_dom"/>
</dbReference>
<dbReference type="EMBL" id="AFYH01101181">
    <property type="status" value="NOT_ANNOTATED_CDS"/>
    <property type="molecule type" value="Genomic_DNA"/>
</dbReference>
<evidence type="ECO:0000256" key="9">
    <source>
        <dbReference type="ARBA" id="ARBA00023136"/>
    </source>
</evidence>
<dbReference type="InterPro" id="IPR003599">
    <property type="entry name" value="Ig_sub"/>
</dbReference>
<dbReference type="PANTHER" id="PTHR44170">
    <property type="entry name" value="PROTEIN SIDEKICK"/>
    <property type="match status" value="1"/>
</dbReference>
<feature type="compositionally biased region" description="Polar residues" evidence="13">
    <location>
        <begin position="1160"/>
        <end position="1169"/>
    </location>
</feature>
<dbReference type="Pfam" id="PF00041">
    <property type="entry name" value="fn3"/>
    <property type="match status" value="3"/>
</dbReference>
<dbReference type="InterPro" id="IPR007110">
    <property type="entry name" value="Ig-like_dom"/>
</dbReference>
<dbReference type="InterPro" id="IPR026966">
    <property type="entry name" value="Neurofascin/L1/NrCAM_C"/>
</dbReference>
<accession>H3AVP4</accession>
<dbReference type="FunFam" id="2.60.40.10:FF:000038">
    <property type="entry name" value="Neuronal cell adhesion molecule"/>
    <property type="match status" value="1"/>
</dbReference>
<dbReference type="EMBL" id="AFYH01101180">
    <property type="status" value="NOT_ANNOTATED_CDS"/>
    <property type="molecule type" value="Genomic_DNA"/>
</dbReference>
<dbReference type="EMBL" id="AFYH01101178">
    <property type="status" value="NOT_ANNOTATED_CDS"/>
    <property type="molecule type" value="Genomic_DNA"/>
</dbReference>
<dbReference type="SUPFAM" id="SSF49265">
    <property type="entry name" value="Fibronectin type III"/>
    <property type="match status" value="3"/>
</dbReference>
<dbReference type="EMBL" id="AFYH01101174">
    <property type="status" value="NOT_ANNOTATED_CDS"/>
    <property type="molecule type" value="Genomic_DNA"/>
</dbReference>
<dbReference type="InterPro" id="IPR013783">
    <property type="entry name" value="Ig-like_fold"/>
</dbReference>
<feature type="domain" description="Fibronectin type-III" evidence="16">
    <location>
        <begin position="929"/>
        <end position="1028"/>
    </location>
</feature>
<dbReference type="PANTHER" id="PTHR44170:SF44">
    <property type="entry name" value="L1 CELL ADHESION MOLECULE"/>
    <property type="match status" value="1"/>
</dbReference>
<dbReference type="PROSITE" id="PS50835">
    <property type="entry name" value="IG_LIKE"/>
    <property type="match status" value="3"/>
</dbReference>
<dbReference type="eggNOG" id="KOG3513">
    <property type="taxonomic scope" value="Eukaryota"/>
</dbReference>
<evidence type="ECO:0000313" key="17">
    <source>
        <dbReference type="Ensembl" id="ENSLACP00000013715.1"/>
    </source>
</evidence>
<dbReference type="InterPro" id="IPR013098">
    <property type="entry name" value="Ig_I-set"/>
</dbReference>
<feature type="transmembrane region" description="Helical" evidence="14">
    <location>
        <begin position="1040"/>
        <end position="1062"/>
    </location>
</feature>
<dbReference type="EMBL" id="AFYH01101175">
    <property type="status" value="NOT_ANNOTATED_CDS"/>
    <property type="molecule type" value="Genomic_DNA"/>
</dbReference>
<protein>
    <submittedName>
        <fullName evidence="17">L1 cell adhesion molecule</fullName>
    </submittedName>
</protein>
<dbReference type="Bgee" id="ENSLACG00000012070">
    <property type="expression patterns" value="Expressed in pectoral fin and 5 other cell types or tissues"/>
</dbReference>
<evidence type="ECO:0000256" key="5">
    <source>
        <dbReference type="ARBA" id="ARBA00022692"/>
    </source>
</evidence>
<keyword evidence="5 14" id="KW-0812">Transmembrane</keyword>
<evidence type="ECO:0000256" key="13">
    <source>
        <dbReference type="SAM" id="MobiDB-lite"/>
    </source>
</evidence>
<dbReference type="EMBL" id="AFYH01101179">
    <property type="status" value="NOT_ANNOTATED_CDS"/>
    <property type="molecule type" value="Genomic_DNA"/>
</dbReference>
<keyword evidence="9 14" id="KW-0472">Membrane</keyword>
<evidence type="ECO:0000256" key="6">
    <source>
        <dbReference type="ARBA" id="ARBA00022737"/>
    </source>
</evidence>
<organism evidence="17 18">
    <name type="scientific">Latimeria chalumnae</name>
    <name type="common">Coelacanth</name>
    <dbReference type="NCBI Taxonomy" id="7897"/>
    <lineage>
        <taxon>Eukaryota</taxon>
        <taxon>Metazoa</taxon>
        <taxon>Chordata</taxon>
        <taxon>Craniata</taxon>
        <taxon>Vertebrata</taxon>
        <taxon>Euteleostomi</taxon>
        <taxon>Coelacanthiformes</taxon>
        <taxon>Coelacanthidae</taxon>
        <taxon>Latimeria</taxon>
    </lineage>
</organism>
<dbReference type="Proteomes" id="UP000008672">
    <property type="component" value="Unassembled WGS sequence"/>
</dbReference>
<dbReference type="Ensembl" id="ENSLACT00000013812.1">
    <property type="protein sequence ID" value="ENSLACP00000013715.1"/>
    <property type="gene ID" value="ENSLACG00000012070.1"/>
</dbReference>
<dbReference type="InterPro" id="IPR003598">
    <property type="entry name" value="Ig_sub2"/>
</dbReference>
<evidence type="ECO:0000313" key="18">
    <source>
        <dbReference type="Proteomes" id="UP000008672"/>
    </source>
</evidence>
<dbReference type="InParanoid" id="H3AVP4"/>
<evidence type="ECO:0000256" key="1">
    <source>
        <dbReference type="ARBA" id="ARBA00004236"/>
    </source>
</evidence>
<dbReference type="Pfam" id="PF13882">
    <property type="entry name" value="Bravo_FIGEY"/>
    <property type="match status" value="1"/>
</dbReference>
<name>H3AVP4_LATCH</name>
<evidence type="ECO:0000256" key="14">
    <source>
        <dbReference type="SAM" id="Phobius"/>
    </source>
</evidence>
<evidence type="ECO:0000256" key="12">
    <source>
        <dbReference type="ARBA" id="ARBA00023319"/>
    </source>
</evidence>
<feature type="domain" description="Ig-like" evidence="15">
    <location>
        <begin position="173"/>
        <end position="261"/>
    </location>
</feature>
<dbReference type="SMART" id="SM00409">
    <property type="entry name" value="IG"/>
    <property type="match status" value="4"/>
</dbReference>
<comment type="similarity">
    <text evidence="3">Belongs to the immunoglobulin superfamily. L1/neurofascin/NgCAM family.</text>
</comment>
<keyword evidence="11" id="KW-0325">Glycoprotein</keyword>
<keyword evidence="7" id="KW-0130">Cell adhesion</keyword>
<dbReference type="SMART" id="SM00060">
    <property type="entry name" value="FN3"/>
    <property type="match status" value="4"/>
</dbReference>
<dbReference type="PROSITE" id="PS50853">
    <property type="entry name" value="FN3"/>
    <property type="match status" value="4"/>
</dbReference>
<dbReference type="CDD" id="cd00063">
    <property type="entry name" value="FN3"/>
    <property type="match status" value="4"/>
</dbReference>
<dbReference type="AlphaFoldDB" id="H3AVP4"/>
<keyword evidence="8 14" id="KW-1133">Transmembrane helix</keyword>
<feature type="domain" description="Fibronectin type-III" evidence="16">
    <location>
        <begin position="724"/>
        <end position="826"/>
    </location>
</feature>
<feature type="domain" description="Ig-like" evidence="15">
    <location>
        <begin position="1"/>
        <end position="62"/>
    </location>
</feature>
<evidence type="ECO:0000256" key="11">
    <source>
        <dbReference type="ARBA" id="ARBA00023180"/>
    </source>
</evidence>
<feature type="region of interest" description="Disordered" evidence="13">
    <location>
        <begin position="1095"/>
        <end position="1176"/>
    </location>
</feature>
<dbReference type="Pfam" id="PF13927">
    <property type="entry name" value="Ig_3"/>
    <property type="match status" value="1"/>
</dbReference>
<evidence type="ECO:0000256" key="4">
    <source>
        <dbReference type="ARBA" id="ARBA00022475"/>
    </source>
</evidence>
<dbReference type="STRING" id="7897.ENSLACP00000013715"/>
<proteinExistence type="inferred from homology"/>
<dbReference type="InterPro" id="IPR036116">
    <property type="entry name" value="FN3_sf"/>
</dbReference>
<evidence type="ECO:0000259" key="15">
    <source>
        <dbReference type="PROSITE" id="PS50835"/>
    </source>
</evidence>
<dbReference type="GO" id="GO:0098609">
    <property type="term" value="P:cell-cell adhesion"/>
    <property type="evidence" value="ECO:0007669"/>
    <property type="project" value="TreeGrafter"/>
</dbReference>
<dbReference type="FunFam" id="2.60.40.10:FF:000363">
    <property type="entry name" value="neurofascin isoform X1"/>
    <property type="match status" value="1"/>
</dbReference>
<reference evidence="17" key="3">
    <citation type="submission" date="2025-09" db="UniProtKB">
        <authorList>
            <consortium name="Ensembl"/>
        </authorList>
    </citation>
    <scope>IDENTIFICATION</scope>
</reference>
<keyword evidence="18" id="KW-1185">Reference proteome</keyword>
<keyword evidence="4" id="KW-1003">Cell membrane</keyword>
<dbReference type="EMBL" id="AFYH01101173">
    <property type="status" value="NOT_ANNOTATED_CDS"/>
    <property type="molecule type" value="Genomic_DNA"/>
</dbReference>
<dbReference type="EMBL" id="AFYH01101182">
    <property type="status" value="NOT_ANNOTATED_CDS"/>
    <property type="molecule type" value="Genomic_DNA"/>
</dbReference>
<feature type="domain" description="Ig-like" evidence="15">
    <location>
        <begin position="358"/>
        <end position="445"/>
    </location>
</feature>
<dbReference type="FunFam" id="2.60.40.10:FF:000005">
    <property type="entry name" value="Neuronal cell adhesion molecule"/>
    <property type="match status" value="1"/>
</dbReference>
<dbReference type="OMA" id="HCKYTVD"/>
<dbReference type="GeneTree" id="ENSGT00940000157506"/>
<evidence type="ECO:0000256" key="10">
    <source>
        <dbReference type="ARBA" id="ARBA00023157"/>
    </source>
</evidence>
<evidence type="ECO:0000256" key="7">
    <source>
        <dbReference type="ARBA" id="ARBA00022889"/>
    </source>
</evidence>
<sequence length="1176" mass="131708">RFRWTKNGKIIDLKQDPRIVTKANSGTFSIANNNGIGLKSYQGKYRCYAANDLGTAISTEINLIVESAPKWPKDKVTLFEVEEGDSVVLPCNPPVTEAPSRIYWMGEMLEHIAQDSRVSQGLNGDLYFTNVLKNDSRKDLMCHFQFLGARTISQKEPIELKVLPSNSLTLRKPRLLNPTGESSRHLVLRGTTLQLECFAEGLPTPKIHWKRLDDKLPKDRFSEESFSKILRIENVTESDDGEYQCIVENTEGTVKHSFSVTVEGIQYVRHTGSSGGMYPADENGIFVQCPGPKDIFLIFFEGGEAEETDPDPALNVKDGTLYLSNAQMKNTAVFQCEATNKHGSILANAYIFVLKLPPQILNKNNMHYVVVEKQTAFLECRAFGLPFPELTWNKEDIETVTADSRYSILHNGTLKISDVQKDDIGLFFCTTSNELDNTTITATLDVKDATKVEIYPVDQRVRKLDKATFECDFYFDPSIGETDVKWKKDGIQIEESDDSGNLSPTPMLFLSHFLSLSHSHALSLSLPPLVLSPFPSPSHSLSPSPLSFSLPPPLSFSPFLILSPIPMLFLSSSPSHSLSPTPMLSLFLPLSFSLSHSHALSLFLPPLVLSPFPSHSLSPITMLSLPPPLVLSPSPKNSNKGICTKPLRGLDWNGPNFLYRVTWRQKGKENLWHTATTENSWITVNNTPPFVPYEITVQSINEMGPGPVPEIFIGHSGEDEPQAYPVNVAVEFINSTSIRVVWSAVPKEDIRGHLGGYKVYYWRSHSLLERGKRHTDSHVVMVRGEKTHVLLSNLEPFSKYILQVTVFNGKEEGPRSPRFEFKTPEGVPSSPMSLHLENLSEMSVKLTWDPPLRHNGILTEYLLQYQQFNETDSSSLIDVRIDKPKQSSWILVNLDPKGTYRFYLRARTSIGYGQPIIKEESWVKSPKIPPALLNISHSSGKTHINISWITREGHRNVEFQIHYRNKNKKKEKKCNQLNPPHKVNSTQAFYKLQDLNPGTEYQIKFVARNRTTDVSFWETEVETEGPGPLKGIHDEFATQGWFIGLASAIALLLLILLIICFIKRNKGGKYSVKDKEEAHVDSEARPMKDETFGEYRSLESDNEEKPFTSSQPSLNGDIKPLGSDDSLADYGGSVDVQFNEDGSFIGQYSGKKEKDVPGGNDSSGATSPVNAVITLE</sequence>
<feature type="domain" description="Fibronectin type-III" evidence="16">
    <location>
        <begin position="830"/>
        <end position="926"/>
    </location>
</feature>
<dbReference type="SMART" id="SM00408">
    <property type="entry name" value="IGc2"/>
    <property type="match status" value="3"/>
</dbReference>
<evidence type="ECO:0000259" key="16">
    <source>
        <dbReference type="PROSITE" id="PS50853"/>
    </source>
</evidence>
<dbReference type="FunFam" id="2.60.40.10:FF:000347">
    <property type="entry name" value="Neuronal cell adhesion molecule"/>
    <property type="match status" value="1"/>
</dbReference>
<feature type="compositionally biased region" description="Basic and acidic residues" evidence="13">
    <location>
        <begin position="1095"/>
        <end position="1106"/>
    </location>
</feature>
<dbReference type="EMBL" id="AFYH01101177">
    <property type="status" value="NOT_ANNOTATED_CDS"/>
    <property type="molecule type" value="Genomic_DNA"/>
</dbReference>
<reference evidence="17" key="2">
    <citation type="submission" date="2025-08" db="UniProtKB">
        <authorList>
            <consortium name="Ensembl"/>
        </authorList>
    </citation>
    <scope>IDENTIFICATION</scope>
</reference>